<evidence type="ECO:0000313" key="2">
    <source>
        <dbReference type="EMBL" id="MBC6012994.1"/>
    </source>
</evidence>
<feature type="domain" description="Amidase" evidence="1">
    <location>
        <begin position="75"/>
        <end position="116"/>
    </location>
</feature>
<dbReference type="Gene3D" id="3.90.1300.10">
    <property type="entry name" value="Amidase signature (AS) domain"/>
    <property type="match status" value="1"/>
</dbReference>
<keyword evidence="3" id="KW-1185">Reference proteome</keyword>
<proteinExistence type="predicted"/>
<sequence length="326" mass="36247">MNNTDKHLIACNDPFHSVVSSFDVVNGMDTYLLGVKNDNHIPSSFVRRLEKTGKYALHTIDHMSASGRAIDLQLVNPLTGRWMTGSSSGTAVNVFLGINDVGIGTDGGGSVLAPAMSLNLFSFMSPILENEHMIQFNKTSTDGIVFHPSLGFITSKKSVLEEIIRDCFELPEYTKNLKIAVSTEDTHAYPFVTEAIKYPDIYGNRQIGIEFLTKALEQYDVVISFEGPVDLVQYGDTVYGHFDKKTQNMQRQSGKGLLRVVNMVSATAITIPSDKLGFGFVIITKSKLENIAGLIVIMNEIPWEEDILVKDYFRNIQTWTRKGFGF</sequence>
<dbReference type="InterPro" id="IPR036928">
    <property type="entry name" value="AS_sf"/>
</dbReference>
<evidence type="ECO:0000259" key="1">
    <source>
        <dbReference type="Pfam" id="PF01425"/>
    </source>
</evidence>
<evidence type="ECO:0000313" key="3">
    <source>
        <dbReference type="Proteomes" id="UP000649075"/>
    </source>
</evidence>
<dbReference type="Proteomes" id="UP000649075">
    <property type="component" value="Unassembled WGS sequence"/>
</dbReference>
<reference evidence="2 3" key="1">
    <citation type="submission" date="2020-08" db="EMBL/GenBank/DDBJ databases">
        <authorList>
            <person name="Liu C."/>
            <person name="Sun Q."/>
        </authorList>
    </citation>
    <scope>NUCLEOTIDE SEQUENCE [LARGE SCALE GENOMIC DNA]</scope>
    <source>
        <strain evidence="2 3">L34</strain>
    </source>
</reference>
<accession>A0ABR7KJT7</accession>
<dbReference type="RefSeq" id="WP_186999517.1">
    <property type="nucleotide sequence ID" value="NZ_JACRWH010000049.1"/>
</dbReference>
<comment type="caution">
    <text evidence="2">The sequence shown here is derived from an EMBL/GenBank/DDBJ whole genome shotgun (WGS) entry which is preliminary data.</text>
</comment>
<dbReference type="Pfam" id="PF01425">
    <property type="entry name" value="Amidase"/>
    <property type="match status" value="1"/>
</dbReference>
<organism evidence="2 3">
    <name type="scientific">Holdemanella hominis</name>
    <dbReference type="NCBI Taxonomy" id="2764327"/>
    <lineage>
        <taxon>Bacteria</taxon>
        <taxon>Bacillati</taxon>
        <taxon>Bacillota</taxon>
        <taxon>Erysipelotrichia</taxon>
        <taxon>Erysipelotrichales</taxon>
        <taxon>Erysipelotrichaceae</taxon>
        <taxon>Holdemanella</taxon>
    </lineage>
</organism>
<protein>
    <recommendedName>
        <fullName evidence="1">Amidase domain-containing protein</fullName>
    </recommendedName>
</protein>
<name>A0ABR7KJT7_9FIRM</name>
<dbReference type="SUPFAM" id="SSF75304">
    <property type="entry name" value="Amidase signature (AS) enzymes"/>
    <property type="match status" value="1"/>
</dbReference>
<gene>
    <name evidence="2" type="ORF">H8911_09755</name>
</gene>
<dbReference type="InterPro" id="IPR023631">
    <property type="entry name" value="Amidase_dom"/>
</dbReference>
<dbReference type="EMBL" id="JACRWH010000049">
    <property type="protein sequence ID" value="MBC6012994.1"/>
    <property type="molecule type" value="Genomic_DNA"/>
</dbReference>